<evidence type="ECO:0000313" key="1">
    <source>
        <dbReference type="EMBL" id="KAJ1888146.1"/>
    </source>
</evidence>
<keyword evidence="2" id="KW-1185">Reference proteome</keyword>
<evidence type="ECO:0000313" key="2">
    <source>
        <dbReference type="Proteomes" id="UP001150581"/>
    </source>
</evidence>
<gene>
    <name evidence="1" type="primary">TAF8_2</name>
    <name evidence="1" type="ORF">LPJ66_008723</name>
</gene>
<comment type="caution">
    <text evidence="1">The sequence shown here is derived from an EMBL/GenBank/DDBJ whole genome shotgun (WGS) entry which is preliminary data.</text>
</comment>
<organism evidence="1 2">
    <name type="scientific">Kickxella alabastrina</name>
    <dbReference type="NCBI Taxonomy" id="61397"/>
    <lineage>
        <taxon>Eukaryota</taxon>
        <taxon>Fungi</taxon>
        <taxon>Fungi incertae sedis</taxon>
        <taxon>Zoopagomycota</taxon>
        <taxon>Kickxellomycotina</taxon>
        <taxon>Kickxellomycetes</taxon>
        <taxon>Kickxellales</taxon>
        <taxon>Kickxellaceae</taxon>
        <taxon>Kickxella</taxon>
    </lineage>
</organism>
<protein>
    <submittedName>
        <fullName evidence="1">Transcription initiation factor TFIID subunit 8</fullName>
    </submittedName>
</protein>
<dbReference type="Proteomes" id="UP001150581">
    <property type="component" value="Unassembled WGS sequence"/>
</dbReference>
<dbReference type="EMBL" id="JANBPG010001820">
    <property type="protein sequence ID" value="KAJ1888146.1"/>
    <property type="molecule type" value="Genomic_DNA"/>
</dbReference>
<proteinExistence type="predicted"/>
<reference evidence="1" key="1">
    <citation type="submission" date="2022-07" db="EMBL/GenBank/DDBJ databases">
        <title>Phylogenomic reconstructions and comparative analyses of Kickxellomycotina fungi.</title>
        <authorList>
            <person name="Reynolds N.K."/>
            <person name="Stajich J.E."/>
            <person name="Barry K."/>
            <person name="Grigoriev I.V."/>
            <person name="Crous P."/>
            <person name="Smith M.E."/>
        </authorList>
    </citation>
    <scope>NUCLEOTIDE SEQUENCE</scope>
    <source>
        <strain evidence="1">Benny 63K</strain>
    </source>
</reference>
<accession>A0ACC1I5U9</accession>
<sequence>MKEDKLEHTRQQYLKRALSILVRCSEFDAVTSSSLDILCNVGILYMQSMFAQVHAYAEHATRTRPNMNDVGRALEERHVSVSQLDAYYRSEMDARQQSPIGSATSELCRQAALLTSSSLDSTQVSRESSVFFDNRAESLLCQLVGNHMERVKEKRRKEELEEQAIKEAAAKASLSAASAPQIKKARSKLASRGRSAISSTGIGMDMGMGMGMDATSDEDNADDIDVDEDDDDVSGGGAGSGASNQNRAGGGSDDREKTKHPSIRFNDGENGEDDDDEEDEDEDADFEAPEISMLRMQPPLSTAEAMSTAEAPPTSELDNHQNPAAAVVEGRSAGVHSETAQHTEHKLSTDLAAGPTASASVDTSSTATTAKPQADEVELLLLPTSTLPDYIPVQCPVFPSPHTYKHTPVFPKREQDFFRNRMHKAEQSRQAEENLQRLISGPLVDSPGSGLPHLLSQTQSQSQTQTQSQSQSQSQTRPSAETKQDATNASTDIQLAPADSIVPADKRQARKRIQQLFPPANFRNVDKRTRLTSFIK</sequence>
<name>A0ACC1I5U9_9FUNG</name>